<dbReference type="InterPro" id="IPR036397">
    <property type="entry name" value="RNaseH_sf"/>
</dbReference>
<comment type="cofactor">
    <cofactor evidence="3">
        <name>Mg(2+)</name>
        <dbReference type="ChEBI" id="CHEBI:18420"/>
    </cofactor>
</comment>
<dbReference type="EMBL" id="MN738789">
    <property type="protein sequence ID" value="QHT37101.1"/>
    <property type="molecule type" value="Genomic_DNA"/>
</dbReference>
<dbReference type="PANTHER" id="PTHR10954:SF18">
    <property type="entry name" value="RIBONUCLEASE HII"/>
    <property type="match status" value="1"/>
</dbReference>
<evidence type="ECO:0000256" key="4">
    <source>
        <dbReference type="ARBA" id="ARBA00004496"/>
    </source>
</evidence>
<dbReference type="GO" id="GO:0004523">
    <property type="term" value="F:RNA-DNA hybrid ribonuclease activity"/>
    <property type="evidence" value="ECO:0007669"/>
    <property type="project" value="UniProtKB-EC"/>
</dbReference>
<evidence type="ECO:0000256" key="13">
    <source>
        <dbReference type="ARBA" id="ARBA00023211"/>
    </source>
</evidence>
<comment type="cofactor">
    <cofactor evidence="2">
        <name>Mn(2+)</name>
        <dbReference type="ChEBI" id="CHEBI:29035"/>
    </cofactor>
</comment>
<dbReference type="AlphaFoldDB" id="A0A6C0F8C5"/>
<evidence type="ECO:0000259" key="14">
    <source>
        <dbReference type="PROSITE" id="PS51975"/>
    </source>
</evidence>
<dbReference type="NCBIfam" id="NF000595">
    <property type="entry name" value="PRK00015.1-3"/>
    <property type="match status" value="1"/>
</dbReference>
<dbReference type="InterPro" id="IPR012337">
    <property type="entry name" value="RNaseH-like_sf"/>
</dbReference>
<organism evidence="15">
    <name type="scientific">viral metagenome</name>
    <dbReference type="NCBI Taxonomy" id="1070528"/>
    <lineage>
        <taxon>unclassified sequences</taxon>
        <taxon>metagenomes</taxon>
        <taxon>organismal metagenomes</taxon>
    </lineage>
</organism>
<dbReference type="SUPFAM" id="SSF53098">
    <property type="entry name" value="Ribonuclease H-like"/>
    <property type="match status" value="1"/>
</dbReference>
<comment type="similarity">
    <text evidence="5">Belongs to the RNase HII family.</text>
</comment>
<dbReference type="InterPro" id="IPR001352">
    <property type="entry name" value="RNase_HII/HIII"/>
</dbReference>
<dbReference type="GO" id="GO:0046872">
    <property type="term" value="F:metal ion binding"/>
    <property type="evidence" value="ECO:0007669"/>
    <property type="project" value="UniProtKB-KW"/>
</dbReference>
<evidence type="ECO:0000256" key="1">
    <source>
        <dbReference type="ARBA" id="ARBA00000077"/>
    </source>
</evidence>
<feature type="domain" description="RNase H type-2" evidence="14">
    <location>
        <begin position="1"/>
        <end position="189"/>
    </location>
</feature>
<evidence type="ECO:0000256" key="10">
    <source>
        <dbReference type="ARBA" id="ARBA00022723"/>
    </source>
</evidence>
<keyword evidence="8" id="KW-0963">Cytoplasm</keyword>
<dbReference type="Gene3D" id="3.30.420.10">
    <property type="entry name" value="Ribonuclease H-like superfamily/Ribonuclease H"/>
    <property type="match status" value="1"/>
</dbReference>
<dbReference type="Pfam" id="PF01351">
    <property type="entry name" value="RNase_HII"/>
    <property type="match status" value="1"/>
</dbReference>
<evidence type="ECO:0000256" key="5">
    <source>
        <dbReference type="ARBA" id="ARBA00007383"/>
    </source>
</evidence>
<comment type="subcellular location">
    <subcellularLocation>
        <location evidence="4">Cytoplasm</location>
    </subcellularLocation>
</comment>
<evidence type="ECO:0000256" key="9">
    <source>
        <dbReference type="ARBA" id="ARBA00022722"/>
    </source>
</evidence>
<dbReference type="InterPro" id="IPR024567">
    <property type="entry name" value="RNase_HII/HIII_dom"/>
</dbReference>
<protein>
    <recommendedName>
        <fullName evidence="7">Ribonuclease HII</fullName>
        <ecNumber evidence="6">3.1.26.4</ecNumber>
    </recommendedName>
</protein>
<dbReference type="GO" id="GO:0003723">
    <property type="term" value="F:RNA binding"/>
    <property type="evidence" value="ECO:0007669"/>
    <property type="project" value="InterPro"/>
</dbReference>
<dbReference type="GO" id="GO:0043137">
    <property type="term" value="P:DNA replication, removal of RNA primer"/>
    <property type="evidence" value="ECO:0007669"/>
    <property type="project" value="TreeGrafter"/>
</dbReference>
<keyword evidence="12" id="KW-0378">Hydrolase</keyword>
<dbReference type="GO" id="GO:0032299">
    <property type="term" value="C:ribonuclease H2 complex"/>
    <property type="evidence" value="ECO:0007669"/>
    <property type="project" value="TreeGrafter"/>
</dbReference>
<keyword evidence="10" id="KW-0479">Metal-binding</keyword>
<dbReference type="EC" id="3.1.26.4" evidence="6"/>
<comment type="catalytic activity">
    <reaction evidence="1">
        <text>Endonucleolytic cleavage to 5'-phosphomonoester.</text>
        <dbReference type="EC" id="3.1.26.4"/>
    </reaction>
</comment>
<dbReference type="GO" id="GO:0005737">
    <property type="term" value="C:cytoplasm"/>
    <property type="evidence" value="ECO:0007669"/>
    <property type="project" value="UniProtKB-SubCell"/>
</dbReference>
<dbReference type="PROSITE" id="PS51975">
    <property type="entry name" value="RNASE_H_2"/>
    <property type="match status" value="1"/>
</dbReference>
<evidence type="ECO:0000256" key="11">
    <source>
        <dbReference type="ARBA" id="ARBA00022759"/>
    </source>
</evidence>
<keyword evidence="13" id="KW-0464">Manganese</keyword>
<sequence>MNACLDEAGRGCIYGSVYAAAVIWNDEIKHKYLKDSKKLTLLQRKSMYDFIIDNAIDFSIQFATSQEIDQMNILNATQLAMHRALDELTIDFDEIYVDGNYFKPYKNYMYSCIIKGDSTICGISAASILAKVTHDDYIESCVDIDESLKKYSLNSNKGYCTQQHCKAVQKFGKTLNHRLTFRLPFEKNC</sequence>
<keyword evidence="9" id="KW-0540">Nuclease</keyword>
<evidence type="ECO:0000256" key="3">
    <source>
        <dbReference type="ARBA" id="ARBA00001946"/>
    </source>
</evidence>
<evidence type="ECO:0000256" key="12">
    <source>
        <dbReference type="ARBA" id="ARBA00022801"/>
    </source>
</evidence>
<dbReference type="CDD" id="cd07182">
    <property type="entry name" value="RNase_HII_bacteria_HII_like"/>
    <property type="match status" value="1"/>
</dbReference>
<evidence type="ECO:0000256" key="7">
    <source>
        <dbReference type="ARBA" id="ARBA00019179"/>
    </source>
</evidence>
<evidence type="ECO:0000313" key="15">
    <source>
        <dbReference type="EMBL" id="QHT37101.1"/>
    </source>
</evidence>
<keyword evidence="11" id="KW-0255">Endonuclease</keyword>
<evidence type="ECO:0000256" key="2">
    <source>
        <dbReference type="ARBA" id="ARBA00001936"/>
    </source>
</evidence>
<dbReference type="PANTHER" id="PTHR10954">
    <property type="entry name" value="RIBONUCLEASE H2 SUBUNIT A"/>
    <property type="match status" value="1"/>
</dbReference>
<dbReference type="InterPro" id="IPR022898">
    <property type="entry name" value="RNase_HII"/>
</dbReference>
<dbReference type="GO" id="GO:0006298">
    <property type="term" value="P:mismatch repair"/>
    <property type="evidence" value="ECO:0007669"/>
    <property type="project" value="TreeGrafter"/>
</dbReference>
<accession>A0A6C0F8C5</accession>
<evidence type="ECO:0000256" key="6">
    <source>
        <dbReference type="ARBA" id="ARBA00012180"/>
    </source>
</evidence>
<reference evidence="15" key="1">
    <citation type="journal article" date="2020" name="Nature">
        <title>Giant virus diversity and host interactions through global metagenomics.</title>
        <authorList>
            <person name="Schulz F."/>
            <person name="Roux S."/>
            <person name="Paez-Espino D."/>
            <person name="Jungbluth S."/>
            <person name="Walsh D.A."/>
            <person name="Denef V.J."/>
            <person name="McMahon K.D."/>
            <person name="Konstantinidis K.T."/>
            <person name="Eloe-Fadrosh E.A."/>
            <person name="Kyrpides N.C."/>
            <person name="Woyke T."/>
        </authorList>
    </citation>
    <scope>NUCLEOTIDE SEQUENCE</scope>
    <source>
        <strain evidence="15">GVMAG-S-ERX555967-131</strain>
    </source>
</reference>
<proteinExistence type="inferred from homology"/>
<evidence type="ECO:0000256" key="8">
    <source>
        <dbReference type="ARBA" id="ARBA00022490"/>
    </source>
</evidence>
<name>A0A6C0F8C5_9ZZZZ</name>